<dbReference type="Pfam" id="PF13396">
    <property type="entry name" value="PLDc_N"/>
    <property type="match status" value="1"/>
</dbReference>
<organism evidence="8 9">
    <name type="scientific">Hathewaya limosa</name>
    <name type="common">Clostridium limosum</name>
    <dbReference type="NCBI Taxonomy" id="1536"/>
    <lineage>
        <taxon>Bacteria</taxon>
        <taxon>Bacillati</taxon>
        <taxon>Bacillota</taxon>
        <taxon>Clostridia</taxon>
        <taxon>Eubacteriales</taxon>
        <taxon>Clostridiaceae</taxon>
        <taxon>Hathewaya</taxon>
    </lineage>
</organism>
<comment type="caution">
    <text evidence="8">The sequence shown here is derived from an EMBL/GenBank/DDBJ whole genome shotgun (WGS) entry which is preliminary data.</text>
</comment>
<evidence type="ECO:0000256" key="6">
    <source>
        <dbReference type="SAM" id="Phobius"/>
    </source>
</evidence>
<gene>
    <name evidence="8" type="ORF">QOZ93_002286</name>
</gene>
<evidence type="ECO:0000259" key="7">
    <source>
        <dbReference type="Pfam" id="PF13396"/>
    </source>
</evidence>
<keyword evidence="3 6" id="KW-0812">Transmembrane</keyword>
<feature type="domain" description="Cardiolipin synthase N-terminal" evidence="7">
    <location>
        <begin position="20"/>
        <end position="62"/>
    </location>
</feature>
<accession>A0ABU0JTV9</accession>
<dbReference type="Proteomes" id="UP001224418">
    <property type="component" value="Unassembled WGS sequence"/>
</dbReference>
<evidence type="ECO:0000256" key="3">
    <source>
        <dbReference type="ARBA" id="ARBA00022692"/>
    </source>
</evidence>
<feature type="transmembrane region" description="Helical" evidence="6">
    <location>
        <begin position="7"/>
        <end position="30"/>
    </location>
</feature>
<evidence type="ECO:0000256" key="1">
    <source>
        <dbReference type="ARBA" id="ARBA00004651"/>
    </source>
</evidence>
<keyword evidence="2" id="KW-1003">Cell membrane</keyword>
<keyword evidence="5 6" id="KW-0472">Membrane</keyword>
<evidence type="ECO:0000313" key="9">
    <source>
        <dbReference type="Proteomes" id="UP001224418"/>
    </source>
</evidence>
<protein>
    <submittedName>
        <fullName evidence="8">Uncharacterized membrane protein YhaH (DUF805 family)</fullName>
    </submittedName>
</protein>
<evidence type="ECO:0000256" key="4">
    <source>
        <dbReference type="ARBA" id="ARBA00022989"/>
    </source>
</evidence>
<reference evidence="8 9" key="1">
    <citation type="submission" date="2023-07" db="EMBL/GenBank/DDBJ databases">
        <title>Genomic Encyclopedia of Type Strains, Phase IV (KMG-IV): sequencing the most valuable type-strain genomes for metagenomic binning, comparative biology and taxonomic classification.</title>
        <authorList>
            <person name="Goeker M."/>
        </authorList>
    </citation>
    <scope>NUCLEOTIDE SEQUENCE [LARGE SCALE GENOMIC DNA]</scope>
    <source>
        <strain evidence="8 9">DSM 1400</strain>
    </source>
</reference>
<evidence type="ECO:0000256" key="5">
    <source>
        <dbReference type="ARBA" id="ARBA00023136"/>
    </source>
</evidence>
<proteinExistence type="predicted"/>
<comment type="subcellular location">
    <subcellularLocation>
        <location evidence="1">Cell membrane</location>
        <topology evidence="1">Multi-pass membrane protein</topology>
    </subcellularLocation>
</comment>
<evidence type="ECO:0000256" key="2">
    <source>
        <dbReference type="ARBA" id="ARBA00022475"/>
    </source>
</evidence>
<keyword evidence="4 6" id="KW-1133">Transmembrane helix</keyword>
<sequence>MEVLKEYWIYLMPLIIIQLVLCVLAIVHILKHNHYKIGNRAIWIIVALFINIIGPILYFTIGKGDDNGES</sequence>
<dbReference type="RefSeq" id="WP_307356574.1">
    <property type="nucleotide sequence ID" value="NZ_BAAACJ010000015.1"/>
</dbReference>
<dbReference type="EMBL" id="JAUSWN010000021">
    <property type="protein sequence ID" value="MDQ0480538.1"/>
    <property type="molecule type" value="Genomic_DNA"/>
</dbReference>
<keyword evidence="9" id="KW-1185">Reference proteome</keyword>
<dbReference type="InterPro" id="IPR027379">
    <property type="entry name" value="CLS_N"/>
</dbReference>
<feature type="transmembrane region" description="Helical" evidence="6">
    <location>
        <begin position="42"/>
        <end position="61"/>
    </location>
</feature>
<name>A0ABU0JTV9_HATLI</name>
<evidence type="ECO:0000313" key="8">
    <source>
        <dbReference type="EMBL" id="MDQ0480538.1"/>
    </source>
</evidence>